<dbReference type="OrthoDB" id="5954824at2759"/>
<evidence type="ECO:0000256" key="4">
    <source>
        <dbReference type="PROSITE-ProRule" id="PRU00089"/>
    </source>
</evidence>
<evidence type="ECO:0000256" key="2">
    <source>
        <dbReference type="ARBA" id="ARBA00023125"/>
    </source>
</evidence>
<feature type="compositionally biased region" description="Low complexity" evidence="5">
    <location>
        <begin position="72"/>
        <end position="90"/>
    </location>
</feature>
<dbReference type="InterPro" id="IPR036388">
    <property type="entry name" value="WH-like_DNA-bd_sf"/>
</dbReference>
<protein>
    <submittedName>
        <fullName evidence="7">Forkhead protein-like protein</fullName>
    </submittedName>
</protein>
<feature type="domain" description="Fork-head" evidence="6">
    <location>
        <begin position="214"/>
        <end position="309"/>
    </location>
</feature>
<comment type="subcellular location">
    <subcellularLocation>
        <location evidence="1 4">Nucleus</location>
    </subcellularLocation>
</comment>
<evidence type="ECO:0000259" key="6">
    <source>
        <dbReference type="PROSITE" id="PS50039"/>
    </source>
</evidence>
<feature type="region of interest" description="Disordered" evidence="5">
    <location>
        <begin position="332"/>
        <end position="434"/>
    </location>
</feature>
<dbReference type="PROSITE" id="PS50039">
    <property type="entry name" value="FORK_HEAD_3"/>
    <property type="match status" value="1"/>
</dbReference>
<feature type="compositionally biased region" description="Polar residues" evidence="5">
    <location>
        <begin position="134"/>
        <end position="166"/>
    </location>
</feature>
<keyword evidence="2 4" id="KW-0238">DNA-binding</keyword>
<dbReference type="AlphaFoldDB" id="A0A086TFJ9"/>
<dbReference type="PANTHER" id="PTHR11829">
    <property type="entry name" value="FORKHEAD BOX PROTEIN"/>
    <property type="match status" value="1"/>
</dbReference>
<dbReference type="PANTHER" id="PTHR11829:SF343">
    <property type="entry name" value="FORK-HEAD DOMAIN-CONTAINING PROTEIN"/>
    <property type="match status" value="1"/>
</dbReference>
<dbReference type="HOGENOM" id="CLU_012536_0_0_1"/>
<dbReference type="InterPro" id="IPR036390">
    <property type="entry name" value="WH_DNA-bd_sf"/>
</dbReference>
<dbReference type="GO" id="GO:0001228">
    <property type="term" value="F:DNA-binding transcription activator activity, RNA polymerase II-specific"/>
    <property type="evidence" value="ECO:0007669"/>
    <property type="project" value="UniProtKB-ARBA"/>
</dbReference>
<feature type="DNA-binding region" description="Fork-head" evidence="4">
    <location>
        <begin position="214"/>
        <end position="309"/>
    </location>
</feature>
<dbReference type="InterPro" id="IPR030456">
    <property type="entry name" value="TF_fork_head_CS_2"/>
</dbReference>
<feature type="compositionally biased region" description="Polar residues" evidence="5">
    <location>
        <begin position="34"/>
        <end position="52"/>
    </location>
</feature>
<dbReference type="EMBL" id="JPKY01000005">
    <property type="protein sequence ID" value="KFH48131.1"/>
    <property type="molecule type" value="Genomic_DNA"/>
</dbReference>
<dbReference type="GO" id="GO:0005634">
    <property type="term" value="C:nucleus"/>
    <property type="evidence" value="ECO:0007669"/>
    <property type="project" value="UniProtKB-SubCell"/>
</dbReference>
<dbReference type="FunFam" id="1.10.10.10:FF:000260">
    <property type="entry name" value="Forkhead transcription factor (Sep1)"/>
    <property type="match status" value="1"/>
</dbReference>
<feature type="compositionally biased region" description="Polar residues" evidence="5">
    <location>
        <begin position="188"/>
        <end position="199"/>
    </location>
</feature>
<keyword evidence="3 4" id="KW-0539">Nucleus</keyword>
<evidence type="ECO:0000313" key="8">
    <source>
        <dbReference type="Proteomes" id="UP000029964"/>
    </source>
</evidence>
<evidence type="ECO:0000256" key="5">
    <source>
        <dbReference type="SAM" id="MobiDB-lite"/>
    </source>
</evidence>
<sequence length="615" mass="67011">MADTSFFGSDELNLGPGSDDSFEVYQDSFEPIDYTSTMTNTAPMPDFSSIQNPRRPLGAANSNTILKPHPVSQWSASPSKAKSASHPQAPLGVSKGNKLNKMSMPPPGQAPQTDSLKKKPVLSNFNTRPKKTSMDATTQFISQNPIFSTGSTGAHQSTAKRPLNSNGKRERELMEAPLLLSDADASDQAKNQSDQQTTVPRWDSFPPIIDDGLKPNHSYAQMIAMAILRSPTGKLTLSQIYKWISDTFSHYNPNDPGWQNSIRHNLSLHKAFRKVLRPKSDPGKGNYWAIEPGAEGQFLKEKPKGRSAPSAENLPVMSTRLEPSVPIPIMPTSEPVLPPPGPSHHNSHMPPPTQLMPSSDATIPELDSCAPEEPTEPPTNTDPLFDAVPFSPCPPGVSSSPPISKKHGRTLSGTPGTGGHIARPRRKTAESVIGDSGYISSLDSSVVRANHASRPRKKRKSGGSGRAEVEIARLRNSSPFSPTKSRSKSAFQPVSSSPLRHSPLRQTTALLNPLTPPVKMKPPVLPPPSVSPNTNLRNHRNKVQSMLRDPASRISDEETYSWSPKFNIDDAAFLRGTDDYDDDDDWLGPSDKARAAVYDENDPANTEAWVDDFPF</sequence>
<dbReference type="Proteomes" id="UP000029964">
    <property type="component" value="Unassembled WGS sequence"/>
</dbReference>
<dbReference type="PROSITE" id="PS00658">
    <property type="entry name" value="FORK_HEAD_2"/>
    <property type="match status" value="1"/>
</dbReference>
<dbReference type="PRINTS" id="PR00053">
    <property type="entry name" value="FORKHEAD"/>
</dbReference>
<keyword evidence="8" id="KW-1185">Reference proteome</keyword>
<dbReference type="CDD" id="cd00059">
    <property type="entry name" value="FH_FOX"/>
    <property type="match status" value="1"/>
</dbReference>
<dbReference type="InterPro" id="IPR050211">
    <property type="entry name" value="FOX_domain-containing"/>
</dbReference>
<reference evidence="8" key="1">
    <citation type="journal article" date="2014" name="Genome Announc.">
        <title>Genome sequence and annotation of Acremonium chrysogenum, producer of the beta-lactam antibiotic cephalosporin C.</title>
        <authorList>
            <person name="Terfehr D."/>
            <person name="Dahlmann T.A."/>
            <person name="Specht T."/>
            <person name="Zadra I."/>
            <person name="Kuernsteiner H."/>
            <person name="Kueck U."/>
        </authorList>
    </citation>
    <scope>NUCLEOTIDE SEQUENCE [LARGE SCALE GENOMIC DNA]</scope>
    <source>
        <strain evidence="8">ATCC 11550 / CBS 779.69 / DSM 880 / IAM 14645 / JCM 23072 / IMI 49137</strain>
    </source>
</reference>
<dbReference type="GO" id="GO:0000978">
    <property type="term" value="F:RNA polymerase II cis-regulatory region sequence-specific DNA binding"/>
    <property type="evidence" value="ECO:0007669"/>
    <property type="project" value="TreeGrafter"/>
</dbReference>
<feature type="region of interest" description="Disordered" evidence="5">
    <location>
        <begin position="298"/>
        <end position="318"/>
    </location>
</feature>
<dbReference type="InterPro" id="IPR001766">
    <property type="entry name" value="Fork_head_dom"/>
</dbReference>
<dbReference type="SMART" id="SM00339">
    <property type="entry name" value="FH"/>
    <property type="match status" value="1"/>
</dbReference>
<proteinExistence type="predicted"/>
<evidence type="ECO:0000313" key="7">
    <source>
        <dbReference type="EMBL" id="KFH48131.1"/>
    </source>
</evidence>
<feature type="compositionally biased region" description="Basic residues" evidence="5">
    <location>
        <begin position="451"/>
        <end position="461"/>
    </location>
</feature>
<gene>
    <name evidence="7" type="ORF">ACRE_011220</name>
</gene>
<name>A0A086TFJ9_HAPC1</name>
<dbReference type="SUPFAM" id="SSF46785">
    <property type="entry name" value="Winged helix' DNA-binding domain"/>
    <property type="match status" value="1"/>
</dbReference>
<dbReference type="STRING" id="857340.A0A086TFJ9"/>
<evidence type="ECO:0000256" key="1">
    <source>
        <dbReference type="ARBA" id="ARBA00004123"/>
    </source>
</evidence>
<dbReference type="Gene3D" id="1.10.10.10">
    <property type="entry name" value="Winged helix-like DNA-binding domain superfamily/Winged helix DNA-binding domain"/>
    <property type="match status" value="1"/>
</dbReference>
<organism evidence="7 8">
    <name type="scientific">Hapsidospora chrysogenum (strain ATCC 11550 / CBS 779.69 / DSM 880 / IAM 14645 / JCM 23072 / IMI 49137)</name>
    <name type="common">Acremonium chrysogenum</name>
    <dbReference type="NCBI Taxonomy" id="857340"/>
    <lineage>
        <taxon>Eukaryota</taxon>
        <taxon>Fungi</taxon>
        <taxon>Dikarya</taxon>
        <taxon>Ascomycota</taxon>
        <taxon>Pezizomycotina</taxon>
        <taxon>Sordariomycetes</taxon>
        <taxon>Hypocreomycetidae</taxon>
        <taxon>Hypocreales</taxon>
        <taxon>Bionectriaceae</taxon>
        <taxon>Hapsidospora</taxon>
    </lineage>
</organism>
<feature type="region of interest" description="Disordered" evidence="5">
    <location>
        <begin position="1"/>
        <end position="168"/>
    </location>
</feature>
<accession>A0A086TFJ9</accession>
<dbReference type="Pfam" id="PF00250">
    <property type="entry name" value="Forkhead"/>
    <property type="match status" value="1"/>
</dbReference>
<evidence type="ECO:0000256" key="3">
    <source>
        <dbReference type="ARBA" id="ARBA00023242"/>
    </source>
</evidence>
<feature type="region of interest" description="Disordered" evidence="5">
    <location>
        <begin position="446"/>
        <end position="504"/>
    </location>
</feature>
<feature type="compositionally biased region" description="Polar residues" evidence="5">
    <location>
        <begin position="475"/>
        <end position="504"/>
    </location>
</feature>
<feature type="region of interest" description="Disordered" evidence="5">
    <location>
        <begin position="184"/>
        <end position="206"/>
    </location>
</feature>
<comment type="caution">
    <text evidence="7">The sequence shown here is derived from an EMBL/GenBank/DDBJ whole genome shotgun (WGS) entry which is preliminary data.</text>
</comment>